<dbReference type="Proteomes" id="UP000542353">
    <property type="component" value="Unassembled WGS sequence"/>
</dbReference>
<dbReference type="SMART" id="SM00880">
    <property type="entry name" value="CHAD"/>
    <property type="match status" value="1"/>
</dbReference>
<comment type="caution">
    <text evidence="2">The sequence shown here is derived from an EMBL/GenBank/DDBJ whole genome shotgun (WGS) entry which is preliminary data.</text>
</comment>
<dbReference type="InterPro" id="IPR007899">
    <property type="entry name" value="CHAD_dom"/>
</dbReference>
<dbReference type="PANTHER" id="PTHR39339:SF1">
    <property type="entry name" value="CHAD DOMAIN-CONTAINING PROTEIN"/>
    <property type="match status" value="1"/>
</dbReference>
<dbReference type="AlphaFoldDB" id="A0A7W8DXB5"/>
<dbReference type="RefSeq" id="WP_347339301.1">
    <property type="nucleotide sequence ID" value="NZ_JACHIH010000003.1"/>
</dbReference>
<organism evidence="2 3">
    <name type="scientific">Rhodopseudomonas rhenobacensis</name>
    <dbReference type="NCBI Taxonomy" id="87461"/>
    <lineage>
        <taxon>Bacteria</taxon>
        <taxon>Pseudomonadati</taxon>
        <taxon>Pseudomonadota</taxon>
        <taxon>Alphaproteobacteria</taxon>
        <taxon>Hyphomicrobiales</taxon>
        <taxon>Nitrobacteraceae</taxon>
        <taxon>Rhodopseudomonas</taxon>
    </lineage>
</organism>
<name>A0A7W8DXB5_9BRAD</name>
<keyword evidence="3" id="KW-1185">Reference proteome</keyword>
<dbReference type="PANTHER" id="PTHR39339">
    <property type="entry name" value="SLR1444 PROTEIN"/>
    <property type="match status" value="1"/>
</dbReference>
<dbReference type="InterPro" id="IPR038186">
    <property type="entry name" value="CHAD_dom_sf"/>
</dbReference>
<dbReference type="PROSITE" id="PS51708">
    <property type="entry name" value="CHAD"/>
    <property type="match status" value="1"/>
</dbReference>
<protein>
    <submittedName>
        <fullName evidence="2">CHAD domain-containing protein</fullName>
    </submittedName>
</protein>
<accession>A0A7W8DXB5</accession>
<evidence type="ECO:0000313" key="2">
    <source>
        <dbReference type="EMBL" id="MBB5046054.1"/>
    </source>
</evidence>
<reference evidence="2 3" key="1">
    <citation type="submission" date="2020-08" db="EMBL/GenBank/DDBJ databases">
        <title>Genomic Encyclopedia of Type Strains, Phase IV (KMG-IV): sequencing the most valuable type-strain genomes for metagenomic binning, comparative biology and taxonomic classification.</title>
        <authorList>
            <person name="Goeker M."/>
        </authorList>
    </citation>
    <scope>NUCLEOTIDE SEQUENCE [LARGE SCALE GENOMIC DNA]</scope>
    <source>
        <strain evidence="2 3">DSM 12706</strain>
    </source>
</reference>
<dbReference type="EMBL" id="JACHIH010000003">
    <property type="protein sequence ID" value="MBB5046054.1"/>
    <property type="molecule type" value="Genomic_DNA"/>
</dbReference>
<dbReference type="Gene3D" id="1.40.20.10">
    <property type="entry name" value="CHAD domain"/>
    <property type="match status" value="1"/>
</dbReference>
<evidence type="ECO:0000313" key="3">
    <source>
        <dbReference type="Proteomes" id="UP000542353"/>
    </source>
</evidence>
<evidence type="ECO:0000259" key="1">
    <source>
        <dbReference type="PROSITE" id="PS51708"/>
    </source>
</evidence>
<gene>
    <name evidence="2" type="ORF">HNR60_000796</name>
</gene>
<feature type="domain" description="CHAD" evidence="1">
    <location>
        <begin position="19"/>
        <end position="304"/>
    </location>
</feature>
<proteinExistence type="predicted"/>
<dbReference type="Pfam" id="PF05235">
    <property type="entry name" value="CHAD"/>
    <property type="match status" value="1"/>
</dbReference>
<sequence length="304" mass="33949">MALQSTEGAKAEKILLPRGIATVDAFRMIGRSVLRHVVGNEAAVRELNPDGVHQMRIGLRRLRASIAAFGELLQDEETARLKRELKWLTSRLGPARDLHLLELRIKRQRGAGRAELVAEIAARRARAFVGAKAAVQSLRYRTLLHDVQHWIEAGAWSARPALKPAHRQAAEFAADVVERRARRVMRKAERLLDLDVEKRHRLRISAKKLYYAIGFFETLFEGRKTGDRLAAFQSTLKELLDRLGALNDLAVQQKLARSVAAPNGKRAGVDAHEPAPGDRVKIEHLLQSAASTGAELASAKRFWD</sequence>